<keyword evidence="5" id="KW-1185">Reference proteome</keyword>
<dbReference type="InterPro" id="IPR036271">
    <property type="entry name" value="Tet_transcr_reg_TetR-rel_C_sf"/>
</dbReference>
<dbReference type="PROSITE" id="PS50977">
    <property type="entry name" value="HTH_TETR_2"/>
    <property type="match status" value="1"/>
</dbReference>
<dbReference type="InterPro" id="IPR023772">
    <property type="entry name" value="DNA-bd_HTH_TetR-type_CS"/>
</dbReference>
<dbReference type="Gene3D" id="1.10.10.60">
    <property type="entry name" value="Homeodomain-like"/>
    <property type="match status" value="1"/>
</dbReference>
<evidence type="ECO:0000256" key="2">
    <source>
        <dbReference type="PROSITE-ProRule" id="PRU00335"/>
    </source>
</evidence>
<dbReference type="Pfam" id="PF00440">
    <property type="entry name" value="TetR_N"/>
    <property type="match status" value="1"/>
</dbReference>
<organism evidence="4 5">
    <name type="scientific">Arthrobacter hankyongi</name>
    <dbReference type="NCBI Taxonomy" id="2904801"/>
    <lineage>
        <taxon>Bacteria</taxon>
        <taxon>Bacillati</taxon>
        <taxon>Actinomycetota</taxon>
        <taxon>Actinomycetes</taxon>
        <taxon>Micrococcales</taxon>
        <taxon>Micrococcaceae</taxon>
        <taxon>Arthrobacter</taxon>
    </lineage>
</organism>
<dbReference type="Pfam" id="PF17932">
    <property type="entry name" value="TetR_C_24"/>
    <property type="match status" value="1"/>
</dbReference>
<gene>
    <name evidence="4" type="ORF">LVY72_07990</name>
</gene>
<dbReference type="SUPFAM" id="SSF46689">
    <property type="entry name" value="Homeodomain-like"/>
    <property type="match status" value="1"/>
</dbReference>
<protein>
    <submittedName>
        <fullName evidence="4">TetR/AcrR family transcriptional regulator</fullName>
    </submittedName>
</protein>
<keyword evidence="1 2" id="KW-0238">DNA-binding</keyword>
<evidence type="ECO:0000256" key="1">
    <source>
        <dbReference type="ARBA" id="ARBA00023125"/>
    </source>
</evidence>
<name>A0ABS9L597_9MICC</name>
<dbReference type="PROSITE" id="PS01081">
    <property type="entry name" value="HTH_TETR_1"/>
    <property type="match status" value="1"/>
</dbReference>
<dbReference type="InterPro" id="IPR009057">
    <property type="entry name" value="Homeodomain-like_sf"/>
</dbReference>
<dbReference type="PANTHER" id="PTHR30055:SF200">
    <property type="entry name" value="HTH-TYPE TRANSCRIPTIONAL REPRESSOR BDCR"/>
    <property type="match status" value="1"/>
</dbReference>
<feature type="domain" description="HTH tetR-type" evidence="3">
    <location>
        <begin position="1"/>
        <end position="54"/>
    </location>
</feature>
<dbReference type="RefSeq" id="WP_237819491.1">
    <property type="nucleotide sequence ID" value="NZ_JAKLTQ010000004.1"/>
</dbReference>
<evidence type="ECO:0000259" key="3">
    <source>
        <dbReference type="PROSITE" id="PS50977"/>
    </source>
</evidence>
<dbReference type="PANTHER" id="PTHR30055">
    <property type="entry name" value="HTH-TYPE TRANSCRIPTIONAL REGULATOR RUTR"/>
    <property type="match status" value="1"/>
</dbReference>
<feature type="DNA-binding region" description="H-T-H motif" evidence="2">
    <location>
        <begin position="17"/>
        <end position="36"/>
    </location>
</feature>
<evidence type="ECO:0000313" key="4">
    <source>
        <dbReference type="EMBL" id="MCG2621857.1"/>
    </source>
</evidence>
<evidence type="ECO:0000313" key="5">
    <source>
        <dbReference type="Proteomes" id="UP001165368"/>
    </source>
</evidence>
<dbReference type="SUPFAM" id="SSF48498">
    <property type="entry name" value="Tetracyclin repressor-like, C-terminal domain"/>
    <property type="match status" value="1"/>
</dbReference>
<reference evidence="4" key="1">
    <citation type="submission" date="2022-01" db="EMBL/GenBank/DDBJ databases">
        <authorList>
            <person name="Jo J.-H."/>
            <person name="Im W.-T."/>
        </authorList>
    </citation>
    <scope>NUCLEOTIDE SEQUENCE</scope>
    <source>
        <strain evidence="4">I2-34</strain>
    </source>
</reference>
<accession>A0ABS9L597</accession>
<dbReference type="InterPro" id="IPR041490">
    <property type="entry name" value="KstR2_TetR_C"/>
</dbReference>
<comment type="caution">
    <text evidence="4">The sequence shown here is derived from an EMBL/GenBank/DDBJ whole genome shotgun (WGS) entry which is preliminary data.</text>
</comment>
<sequence length="195" mass="21592">MKVALQKFLQYGYAGTSMKALAQELGVSAPALYWYFPSKDDLYVSVLDASMKDFLGHVRESITEEEPVHKLGQIVRAHVTWQLQQLGAARAFDLTMTYRGESHDLPPERLASVFEMQRKYVREVGEVLQAGKDRGVMRVDDVTTTAFAIITLCDYVFTWFDPQGGMSVAAVANRYEGLVRNMVGASASGSVPEAG</sequence>
<dbReference type="EMBL" id="JAKLTQ010000004">
    <property type="protein sequence ID" value="MCG2621857.1"/>
    <property type="molecule type" value="Genomic_DNA"/>
</dbReference>
<dbReference type="InterPro" id="IPR001647">
    <property type="entry name" value="HTH_TetR"/>
</dbReference>
<dbReference type="Gene3D" id="1.10.357.10">
    <property type="entry name" value="Tetracycline Repressor, domain 2"/>
    <property type="match status" value="1"/>
</dbReference>
<dbReference type="InterPro" id="IPR050109">
    <property type="entry name" value="HTH-type_TetR-like_transc_reg"/>
</dbReference>
<proteinExistence type="predicted"/>
<dbReference type="Proteomes" id="UP001165368">
    <property type="component" value="Unassembled WGS sequence"/>
</dbReference>